<accession>A0ABD5WBP2</accession>
<evidence type="ECO:0000313" key="5">
    <source>
        <dbReference type="Proteomes" id="UP001596461"/>
    </source>
</evidence>
<dbReference type="InterPro" id="IPR036291">
    <property type="entry name" value="NAD(P)-bd_dom_sf"/>
</dbReference>
<dbReference type="InterPro" id="IPR020904">
    <property type="entry name" value="Sc_DH/Rdtase_CS"/>
</dbReference>
<dbReference type="Gene3D" id="3.40.50.720">
    <property type="entry name" value="NAD(P)-binding Rossmann-like Domain"/>
    <property type="match status" value="1"/>
</dbReference>
<dbReference type="EMBL" id="JBHTAH010000004">
    <property type="protein sequence ID" value="MFC7069312.1"/>
    <property type="molecule type" value="Genomic_DNA"/>
</dbReference>
<dbReference type="SUPFAM" id="SSF51735">
    <property type="entry name" value="NAD(P)-binding Rossmann-fold domains"/>
    <property type="match status" value="1"/>
</dbReference>
<organism evidence="4 5">
    <name type="scientific">Halobaculum lipolyticum</name>
    <dbReference type="NCBI Taxonomy" id="3032001"/>
    <lineage>
        <taxon>Archaea</taxon>
        <taxon>Methanobacteriati</taxon>
        <taxon>Methanobacteriota</taxon>
        <taxon>Stenosarchaea group</taxon>
        <taxon>Halobacteria</taxon>
        <taxon>Halobacteriales</taxon>
        <taxon>Haloferacaceae</taxon>
        <taxon>Halobaculum</taxon>
    </lineage>
</organism>
<proteinExistence type="inferred from homology"/>
<sequence length="264" mass="27770">MTDLLAGRTAVVTGAASGNGRAIARRYAEEGADVVVADVREDPREGGEPTHELIASETDASATYVDCDVSDPADLEAAVETAEAFGGVDVMVNNAGIYRPENFLESTEAEFDRLMDVNAKGVYFGAQAAAKRMVARAEERDDDDPHPVVINMSSAAGIRGEGRLVTYSMSKGAVRLFTYALADALGDAGIRVNAIHPGFVETAMTTRDVELVGTESEQRMSATIPSGRFGQPEEVADAAVYLASDMASYVTGESLVVDGGMTST</sequence>
<dbReference type="AlphaFoldDB" id="A0ABD5WBP2"/>
<dbReference type="SMART" id="SM00822">
    <property type="entry name" value="PKS_KR"/>
    <property type="match status" value="1"/>
</dbReference>
<dbReference type="PANTHER" id="PTHR42760">
    <property type="entry name" value="SHORT-CHAIN DEHYDROGENASES/REDUCTASES FAMILY MEMBER"/>
    <property type="match status" value="1"/>
</dbReference>
<dbReference type="PROSITE" id="PS00061">
    <property type="entry name" value="ADH_SHORT"/>
    <property type="match status" value="1"/>
</dbReference>
<dbReference type="Pfam" id="PF13561">
    <property type="entry name" value="adh_short_C2"/>
    <property type="match status" value="1"/>
</dbReference>
<keyword evidence="2" id="KW-0560">Oxidoreductase</keyword>
<dbReference type="PANTHER" id="PTHR42760:SF133">
    <property type="entry name" value="3-OXOACYL-[ACYL-CARRIER-PROTEIN] REDUCTASE"/>
    <property type="match status" value="1"/>
</dbReference>
<dbReference type="InterPro" id="IPR002347">
    <property type="entry name" value="SDR_fam"/>
</dbReference>
<evidence type="ECO:0000256" key="1">
    <source>
        <dbReference type="ARBA" id="ARBA00006484"/>
    </source>
</evidence>
<dbReference type="PRINTS" id="PR00081">
    <property type="entry name" value="GDHRDH"/>
</dbReference>
<dbReference type="GeneID" id="81123865"/>
<reference evidence="4 5" key="1">
    <citation type="journal article" date="2019" name="Int. J. Syst. Evol. Microbiol.">
        <title>The Global Catalogue of Microorganisms (GCM) 10K type strain sequencing project: providing services to taxonomists for standard genome sequencing and annotation.</title>
        <authorList>
            <consortium name="The Broad Institute Genomics Platform"/>
            <consortium name="The Broad Institute Genome Sequencing Center for Infectious Disease"/>
            <person name="Wu L."/>
            <person name="Ma J."/>
        </authorList>
    </citation>
    <scope>NUCLEOTIDE SEQUENCE [LARGE SCALE GENOMIC DNA]</scope>
    <source>
        <strain evidence="4 5">DT31</strain>
    </source>
</reference>
<protein>
    <submittedName>
        <fullName evidence="4">SDR family oxidoreductase</fullName>
    </submittedName>
</protein>
<gene>
    <name evidence="4" type="ORF">ACFQL9_06630</name>
</gene>
<dbReference type="FunFam" id="3.40.50.720:FF:000084">
    <property type="entry name" value="Short-chain dehydrogenase reductase"/>
    <property type="match status" value="1"/>
</dbReference>
<dbReference type="RefSeq" id="WP_284032042.1">
    <property type="nucleotide sequence ID" value="NZ_CP126154.1"/>
</dbReference>
<evidence type="ECO:0000259" key="3">
    <source>
        <dbReference type="SMART" id="SM00822"/>
    </source>
</evidence>
<comment type="caution">
    <text evidence="4">The sequence shown here is derived from an EMBL/GenBank/DDBJ whole genome shotgun (WGS) entry which is preliminary data.</text>
</comment>
<feature type="domain" description="Ketoreductase" evidence="3">
    <location>
        <begin position="8"/>
        <end position="198"/>
    </location>
</feature>
<dbReference type="NCBIfam" id="NF005559">
    <property type="entry name" value="PRK07231.1"/>
    <property type="match status" value="1"/>
</dbReference>
<comment type="similarity">
    <text evidence="1">Belongs to the short-chain dehydrogenases/reductases (SDR) family.</text>
</comment>
<dbReference type="Proteomes" id="UP001596461">
    <property type="component" value="Unassembled WGS sequence"/>
</dbReference>
<name>A0ABD5WBP2_9EURY</name>
<dbReference type="CDD" id="cd05233">
    <property type="entry name" value="SDR_c"/>
    <property type="match status" value="1"/>
</dbReference>
<keyword evidence="5" id="KW-1185">Reference proteome</keyword>
<dbReference type="PRINTS" id="PR00080">
    <property type="entry name" value="SDRFAMILY"/>
</dbReference>
<dbReference type="InterPro" id="IPR057326">
    <property type="entry name" value="KR_dom"/>
</dbReference>
<evidence type="ECO:0000256" key="2">
    <source>
        <dbReference type="ARBA" id="ARBA00023002"/>
    </source>
</evidence>
<dbReference type="GO" id="GO:0016616">
    <property type="term" value="F:oxidoreductase activity, acting on the CH-OH group of donors, NAD or NADP as acceptor"/>
    <property type="evidence" value="ECO:0007669"/>
    <property type="project" value="UniProtKB-ARBA"/>
</dbReference>
<evidence type="ECO:0000313" key="4">
    <source>
        <dbReference type="EMBL" id="MFC7069312.1"/>
    </source>
</evidence>